<proteinExistence type="predicted"/>
<evidence type="ECO:0000313" key="2">
    <source>
        <dbReference type="EMBL" id="APH53730.1"/>
    </source>
</evidence>
<evidence type="ECO:0000256" key="1">
    <source>
        <dbReference type="SAM" id="Phobius"/>
    </source>
</evidence>
<dbReference type="AlphaFoldDB" id="A0AAC9KD04"/>
<gene>
    <name evidence="2" type="ORF">GbCGDNIH9_0491</name>
</gene>
<organism evidence="2 3">
    <name type="scientific">Granulibacter bethesdensis</name>
    <dbReference type="NCBI Taxonomy" id="364410"/>
    <lineage>
        <taxon>Bacteria</taxon>
        <taxon>Pseudomonadati</taxon>
        <taxon>Pseudomonadota</taxon>
        <taxon>Alphaproteobacteria</taxon>
        <taxon>Acetobacterales</taxon>
        <taxon>Acetobacteraceae</taxon>
        <taxon>Granulibacter</taxon>
    </lineage>
</organism>
<feature type="transmembrane region" description="Helical" evidence="1">
    <location>
        <begin position="21"/>
        <end position="39"/>
    </location>
</feature>
<evidence type="ECO:0000313" key="3">
    <source>
        <dbReference type="Proteomes" id="UP000182373"/>
    </source>
</evidence>
<accession>A0AAC9KD04</accession>
<sequence length="40" mass="4271">MQRRSRTAACSIAISNQKATLYWAGLTGLMLAVVMLLCAG</sequence>
<dbReference type="RefSeq" id="WP_301335567.1">
    <property type="nucleotide sequence ID" value="NZ_CP018191.1"/>
</dbReference>
<keyword evidence="1" id="KW-0472">Membrane</keyword>
<dbReference type="EMBL" id="CP018191">
    <property type="protein sequence ID" value="APH53730.1"/>
    <property type="molecule type" value="Genomic_DNA"/>
</dbReference>
<keyword evidence="1" id="KW-0812">Transmembrane</keyword>
<reference evidence="3" key="1">
    <citation type="submission" date="2016-11" db="EMBL/GenBank/DDBJ databases">
        <title>Comparative genomic and phenotypic analysis of Granulibacter bethesdensis clinical isolates from patients with chronic granulomatous disease.</title>
        <authorList>
            <person name="Zarember K.A."/>
            <person name="Porcella S.F."/>
            <person name="Chu J."/>
            <person name="Ding L."/>
            <person name="Dahlstrom E."/>
            <person name="Barbian K."/>
            <person name="Martens C."/>
            <person name="Sykora L."/>
            <person name="Kramer S."/>
            <person name="Pettinato A.M."/>
            <person name="Hong H."/>
            <person name="Wald G."/>
            <person name="Berg L.J."/>
            <person name="Rogge L.S."/>
            <person name="Greenberg D.E."/>
            <person name="Falcone E.L."/>
            <person name="Neves J.F."/>
            <person name="Simoes M.J."/>
            <person name="Casal M."/>
            <person name="Rodriguez-Lopez F.C."/>
            <person name="Zelazny A."/>
            <person name="Gallin J.I."/>
            <person name="Holland S.M."/>
        </authorList>
    </citation>
    <scope>NUCLEOTIDE SEQUENCE [LARGE SCALE GENOMIC DNA]</scope>
    <source>
        <strain evidence="3">NIH9.1</strain>
    </source>
</reference>
<keyword evidence="1" id="KW-1133">Transmembrane helix</keyword>
<protein>
    <submittedName>
        <fullName evidence="2">Uncharacterized protein</fullName>
    </submittedName>
</protein>
<dbReference type="Proteomes" id="UP000182373">
    <property type="component" value="Chromosome"/>
</dbReference>
<name>A0AAC9KD04_9PROT</name>